<evidence type="ECO:0000313" key="2">
    <source>
        <dbReference type="Proteomes" id="UP001629156"/>
    </source>
</evidence>
<organism evidence="1 2">
    <name type="scientific">Flavobacterium rhizosphaerae</name>
    <dbReference type="NCBI Taxonomy" id="3163298"/>
    <lineage>
        <taxon>Bacteria</taxon>
        <taxon>Pseudomonadati</taxon>
        <taxon>Bacteroidota</taxon>
        <taxon>Flavobacteriia</taxon>
        <taxon>Flavobacteriales</taxon>
        <taxon>Flavobacteriaceae</taxon>
        <taxon>Flavobacterium</taxon>
    </lineage>
</organism>
<gene>
    <name evidence="1" type="ORF">ABS766_01065</name>
</gene>
<dbReference type="InterPro" id="IPR032676">
    <property type="entry name" value="YkuD_2"/>
</dbReference>
<evidence type="ECO:0000313" key="1">
    <source>
        <dbReference type="EMBL" id="MFL9842997.1"/>
    </source>
</evidence>
<dbReference type="RefSeq" id="WP_408083230.1">
    <property type="nucleotide sequence ID" value="NZ_JBELPZ010000001.1"/>
</dbReference>
<sequence length="200" mass="23063">MLRVFVLLVTSLISCAQKSNDKPGLTAKDYTVTHTEALVYCKEHGFNQEYYFLLDFSIHSGKTRFFIYNFKEEKITGRSLVTHGSCDVPDNYSDKWQKPRFSNTQNSHCSAIGKYKIGNRDYSSWGIHVKYWLHGLEDTNSNAVKRVIVLHSWSAVSDYEVYPQYSPLSWGCPAVSDNFMKELDAKLQQTTKPVLLWIIE</sequence>
<dbReference type="SUPFAM" id="SSF141523">
    <property type="entry name" value="L,D-transpeptidase catalytic domain-like"/>
    <property type="match status" value="1"/>
</dbReference>
<accession>A0ABW8YSQ0</accession>
<reference evidence="1 2" key="1">
    <citation type="submission" date="2024-06" db="EMBL/GenBank/DDBJ databases">
        <authorList>
            <person name="Kaempfer P."/>
            <person name="Viver T."/>
        </authorList>
    </citation>
    <scope>NUCLEOTIDE SEQUENCE [LARGE SCALE GENOMIC DNA]</scope>
    <source>
        <strain evidence="1 2">ST-119</strain>
    </source>
</reference>
<protein>
    <submittedName>
        <fullName evidence="1">Murein L,D-transpeptidase catalytic domain-containing protein</fullName>
    </submittedName>
</protein>
<dbReference type="Proteomes" id="UP001629156">
    <property type="component" value="Unassembled WGS sequence"/>
</dbReference>
<dbReference type="PANTHER" id="PTHR38477:SF1">
    <property type="entry name" value="MUREIN L,D-TRANSPEPTIDASE CATALYTIC DOMAIN FAMILY PROTEIN"/>
    <property type="match status" value="1"/>
</dbReference>
<dbReference type="PANTHER" id="PTHR38477">
    <property type="entry name" value="HYPOTHETICAL EXPORTED PROTEIN"/>
    <property type="match status" value="1"/>
</dbReference>
<comment type="caution">
    <text evidence="1">The sequence shown here is derived from an EMBL/GenBank/DDBJ whole genome shotgun (WGS) entry which is preliminary data.</text>
</comment>
<dbReference type="PROSITE" id="PS51257">
    <property type="entry name" value="PROKAR_LIPOPROTEIN"/>
    <property type="match status" value="1"/>
</dbReference>
<name>A0ABW8YSQ0_9FLAO</name>
<dbReference type="Pfam" id="PF13645">
    <property type="entry name" value="YkuD_2"/>
    <property type="match status" value="1"/>
</dbReference>
<proteinExistence type="predicted"/>
<dbReference type="InterPro" id="IPR038063">
    <property type="entry name" value="Transpep_catalytic_dom"/>
</dbReference>
<dbReference type="EMBL" id="JBELPZ010000001">
    <property type="protein sequence ID" value="MFL9842997.1"/>
    <property type="molecule type" value="Genomic_DNA"/>
</dbReference>
<keyword evidence="2" id="KW-1185">Reference proteome</keyword>